<dbReference type="PANTHER" id="PTHR33744:SF1">
    <property type="entry name" value="DNA-BINDING TRANSCRIPTIONAL ACTIVATOR ADER"/>
    <property type="match status" value="1"/>
</dbReference>
<evidence type="ECO:0000313" key="5">
    <source>
        <dbReference type="EMBL" id="MBP3950662.1"/>
    </source>
</evidence>
<feature type="domain" description="PucR C-terminal helix-turn-helix" evidence="3">
    <location>
        <begin position="492"/>
        <end position="549"/>
    </location>
</feature>
<evidence type="ECO:0000256" key="1">
    <source>
        <dbReference type="ARBA" id="ARBA00006754"/>
    </source>
</evidence>
<feature type="domain" description="CdaR GGDEF-like" evidence="4">
    <location>
        <begin position="301"/>
        <end position="439"/>
    </location>
</feature>
<organism evidence="5 6">
    <name type="scientific">Halalkalibacter suaedae</name>
    <dbReference type="NCBI Taxonomy" id="2822140"/>
    <lineage>
        <taxon>Bacteria</taxon>
        <taxon>Bacillati</taxon>
        <taxon>Bacillota</taxon>
        <taxon>Bacilli</taxon>
        <taxon>Bacillales</taxon>
        <taxon>Bacillaceae</taxon>
        <taxon>Halalkalibacter</taxon>
    </lineage>
</organism>
<dbReference type="InterPro" id="IPR012914">
    <property type="entry name" value="PucR_dom"/>
</dbReference>
<dbReference type="InterPro" id="IPR041522">
    <property type="entry name" value="CdaR_GGDEF"/>
</dbReference>
<dbReference type="InterPro" id="IPR025736">
    <property type="entry name" value="PucR_C-HTH_dom"/>
</dbReference>
<protein>
    <submittedName>
        <fullName evidence="5">PucR family transcriptional regulator</fullName>
    </submittedName>
</protein>
<evidence type="ECO:0000259" key="4">
    <source>
        <dbReference type="Pfam" id="PF17853"/>
    </source>
</evidence>
<dbReference type="Pfam" id="PF13556">
    <property type="entry name" value="HTH_30"/>
    <property type="match status" value="1"/>
</dbReference>
<dbReference type="PANTHER" id="PTHR33744">
    <property type="entry name" value="CARBOHYDRATE DIACID REGULATOR"/>
    <property type="match status" value="1"/>
</dbReference>
<dbReference type="InterPro" id="IPR042070">
    <property type="entry name" value="PucR_C-HTH_sf"/>
</dbReference>
<sequence length="560" mass="64649">MNIVVKDVHSLSPFEKASVRTGTQTIPVQVVDWISVIEAPVESFVRKNEYILTTGVSFAHDENLFMTFVKDVIDSGAAALAFALGPFIDQIPKSIITYASERDFILVELDWSIRFSDIIESVYELLQQSKHQYVEKVETIRKALLELILTRQPLEKVANHVAQSIDCEVMIADKRGSIRGKSFSNESNLHEKWCEFLHAQLSEEGINQIVNQTFKWIPYDQGYGLQLAIHSAGNIQGYLVIGGFSENPLTPQEQHEWEMLLEHVTTTVAIHFLHEQAAKEAEWRLRDDFVWELSRGSFDSIESLLSRSKSLNYQINLPYLCLVASLEHMEDVYKRLPHLVISFDHWQHECIRYVEEEAESVAKSLALKSMVTYQQQELIIYLETNHPDTVSQAKVYIEKLQKRVSFLYPSICITWGIAKQNGYSCFFEGYQEANRAREIGKKRFGPGCISSYADTKVDRVLEHLLKNEDLLDISDSVLDSLLHYQKSRQIDLLHTFTSYHQNRGNVSQTARELNLHRQSLLYRLRKIETLTNCSLDNSDDLFLLDMSIRLWLYRLETSKK</sequence>
<dbReference type="Pfam" id="PF17853">
    <property type="entry name" value="GGDEF_2"/>
    <property type="match status" value="1"/>
</dbReference>
<dbReference type="InterPro" id="IPR051448">
    <property type="entry name" value="CdaR-like_regulators"/>
</dbReference>
<accession>A0A940WUF3</accession>
<dbReference type="SUPFAM" id="SSF46689">
    <property type="entry name" value="Homeodomain-like"/>
    <property type="match status" value="1"/>
</dbReference>
<dbReference type="EMBL" id="JAGKSQ010000002">
    <property type="protein sequence ID" value="MBP3950662.1"/>
    <property type="molecule type" value="Genomic_DNA"/>
</dbReference>
<feature type="domain" description="Purine catabolism PurC-like" evidence="2">
    <location>
        <begin position="7"/>
        <end position="125"/>
    </location>
</feature>
<evidence type="ECO:0000313" key="6">
    <source>
        <dbReference type="Proteomes" id="UP000678228"/>
    </source>
</evidence>
<dbReference type="AlphaFoldDB" id="A0A940WUF3"/>
<comment type="similarity">
    <text evidence="1">Belongs to the CdaR family.</text>
</comment>
<dbReference type="InterPro" id="IPR009057">
    <property type="entry name" value="Homeodomain-like_sf"/>
</dbReference>
<comment type="caution">
    <text evidence="5">The sequence shown here is derived from an EMBL/GenBank/DDBJ whole genome shotgun (WGS) entry which is preliminary data.</text>
</comment>
<name>A0A940WUF3_9BACI</name>
<evidence type="ECO:0000259" key="2">
    <source>
        <dbReference type="Pfam" id="PF07905"/>
    </source>
</evidence>
<reference evidence="5" key="1">
    <citation type="submission" date="2021-03" db="EMBL/GenBank/DDBJ databases">
        <title>Bacillus suaedae sp. nov., isolated from Suaeda aralocaspica.</title>
        <authorList>
            <person name="Lei R.F.R."/>
        </authorList>
    </citation>
    <scope>NUCLEOTIDE SEQUENCE</scope>
    <source>
        <strain evidence="5">YZJH907-2</strain>
    </source>
</reference>
<dbReference type="Gene3D" id="1.10.10.2840">
    <property type="entry name" value="PucR C-terminal helix-turn-helix domain"/>
    <property type="match status" value="1"/>
</dbReference>
<evidence type="ECO:0000259" key="3">
    <source>
        <dbReference type="Pfam" id="PF13556"/>
    </source>
</evidence>
<keyword evidence="6" id="KW-1185">Reference proteome</keyword>
<dbReference type="RefSeq" id="WP_210596348.1">
    <property type="nucleotide sequence ID" value="NZ_JAGKSQ010000002.1"/>
</dbReference>
<dbReference type="Pfam" id="PF07905">
    <property type="entry name" value="PucR"/>
    <property type="match status" value="1"/>
</dbReference>
<gene>
    <name evidence="5" type="ORF">J7W16_05900</name>
</gene>
<dbReference type="Proteomes" id="UP000678228">
    <property type="component" value="Unassembled WGS sequence"/>
</dbReference>
<proteinExistence type="inferred from homology"/>